<feature type="transmembrane region" description="Helical" evidence="1">
    <location>
        <begin position="156"/>
        <end position="175"/>
    </location>
</feature>
<feature type="transmembrane region" description="Helical" evidence="1">
    <location>
        <begin position="115"/>
        <end position="135"/>
    </location>
</feature>
<keyword evidence="3" id="KW-1185">Reference proteome</keyword>
<dbReference type="GO" id="GO:0016780">
    <property type="term" value="F:phosphotransferase activity, for other substituted phosphate groups"/>
    <property type="evidence" value="ECO:0007669"/>
    <property type="project" value="InterPro"/>
</dbReference>
<dbReference type="Pfam" id="PF01066">
    <property type="entry name" value="CDP-OH_P_transf"/>
    <property type="match status" value="1"/>
</dbReference>
<dbReference type="InterPro" id="IPR000462">
    <property type="entry name" value="CDP-OH_P_trans"/>
</dbReference>
<dbReference type="AlphaFoldDB" id="A0A917BWK0"/>
<comment type="caution">
    <text evidence="2">The sequence shown here is derived from an EMBL/GenBank/DDBJ whole genome shotgun (WGS) entry which is preliminary data.</text>
</comment>
<dbReference type="EMBL" id="BMCT01000002">
    <property type="protein sequence ID" value="GGF59072.1"/>
    <property type="molecule type" value="Genomic_DNA"/>
</dbReference>
<evidence type="ECO:0000313" key="2">
    <source>
        <dbReference type="EMBL" id="GGF59072.1"/>
    </source>
</evidence>
<feature type="transmembrane region" description="Helical" evidence="1">
    <location>
        <begin position="31"/>
        <end position="50"/>
    </location>
</feature>
<keyword evidence="1" id="KW-0812">Transmembrane</keyword>
<gene>
    <name evidence="2" type="ORF">GCM10007301_18460</name>
</gene>
<keyword evidence="1" id="KW-0472">Membrane</keyword>
<evidence type="ECO:0000313" key="3">
    <source>
        <dbReference type="Proteomes" id="UP000606044"/>
    </source>
</evidence>
<evidence type="ECO:0000256" key="1">
    <source>
        <dbReference type="SAM" id="Phobius"/>
    </source>
</evidence>
<dbReference type="Proteomes" id="UP000606044">
    <property type="component" value="Unassembled WGS sequence"/>
</dbReference>
<dbReference type="Gene3D" id="1.20.120.1760">
    <property type="match status" value="1"/>
</dbReference>
<dbReference type="GO" id="GO:0008654">
    <property type="term" value="P:phospholipid biosynthetic process"/>
    <property type="evidence" value="ECO:0007669"/>
    <property type="project" value="InterPro"/>
</dbReference>
<organism evidence="2 3">
    <name type="scientific">Azorhizobium oxalatiphilum</name>
    <dbReference type="NCBI Taxonomy" id="980631"/>
    <lineage>
        <taxon>Bacteria</taxon>
        <taxon>Pseudomonadati</taxon>
        <taxon>Pseudomonadota</taxon>
        <taxon>Alphaproteobacteria</taxon>
        <taxon>Hyphomicrobiales</taxon>
        <taxon>Xanthobacteraceae</taxon>
        <taxon>Azorhizobium</taxon>
    </lineage>
</organism>
<dbReference type="GO" id="GO:0016020">
    <property type="term" value="C:membrane"/>
    <property type="evidence" value="ECO:0007669"/>
    <property type="project" value="InterPro"/>
</dbReference>
<keyword evidence="1" id="KW-1133">Transmembrane helix</keyword>
<reference evidence="2" key="2">
    <citation type="submission" date="2020-09" db="EMBL/GenBank/DDBJ databases">
        <authorList>
            <person name="Sun Q."/>
            <person name="Sedlacek I."/>
        </authorList>
    </citation>
    <scope>NUCLEOTIDE SEQUENCE</scope>
    <source>
        <strain evidence="2">CCM 7897</strain>
    </source>
</reference>
<accession>A0A917BWK0</accession>
<sequence length="205" mass="21334">MTIYALKPAFQGLLRPLVHALAGLGVTANQVTLAAMAGSILVGAVVGWLVHAGNAGSAFLIMPVFLFVRMALNAVDGMLAREHGQKSDLGAFLNELGDVVSDAALYAPFALVSPFGPLGVGLFIVLAIVSEFAGVTAQSIGAPRGYEGPLGKSDRAFVLGALALWVGLFGLPGWIWPLPWLLSALLLLTIRNRIVAALGHRRAAS</sequence>
<reference evidence="2" key="1">
    <citation type="journal article" date="2014" name="Int. J. Syst. Evol. Microbiol.">
        <title>Complete genome sequence of Corynebacterium casei LMG S-19264T (=DSM 44701T), isolated from a smear-ripened cheese.</title>
        <authorList>
            <consortium name="US DOE Joint Genome Institute (JGI-PGF)"/>
            <person name="Walter F."/>
            <person name="Albersmeier A."/>
            <person name="Kalinowski J."/>
            <person name="Ruckert C."/>
        </authorList>
    </citation>
    <scope>NUCLEOTIDE SEQUENCE</scope>
    <source>
        <strain evidence="2">CCM 7897</strain>
    </source>
</reference>
<dbReference type="InterPro" id="IPR043130">
    <property type="entry name" value="CDP-OH_PTrfase_TM_dom"/>
</dbReference>
<name>A0A917BWK0_9HYPH</name>
<dbReference type="RefSeq" id="WP_188577717.1">
    <property type="nucleotide sequence ID" value="NZ_BMCT01000002.1"/>
</dbReference>
<proteinExistence type="predicted"/>
<protein>
    <submittedName>
        <fullName evidence="2">CDP-alcohol phosphatidyltransferase</fullName>
    </submittedName>
</protein>
<feature type="transmembrane region" description="Helical" evidence="1">
    <location>
        <begin position="57"/>
        <end position="75"/>
    </location>
</feature>